<name>A0A327QF14_9BACT</name>
<protein>
    <recommendedName>
        <fullName evidence="1">Protochlamydia outer membrane protein domain-containing protein</fullName>
    </recommendedName>
</protein>
<keyword evidence="3" id="KW-1185">Reference proteome</keyword>
<accession>A0A327QF14</accession>
<feature type="domain" description="Protochlamydia outer membrane protein" evidence="1">
    <location>
        <begin position="44"/>
        <end position="293"/>
    </location>
</feature>
<comment type="caution">
    <text evidence="2">The sequence shown here is derived from an EMBL/GenBank/DDBJ whole genome shotgun (WGS) entry which is preliminary data.</text>
</comment>
<evidence type="ECO:0000313" key="3">
    <source>
        <dbReference type="Proteomes" id="UP000249547"/>
    </source>
</evidence>
<evidence type="ECO:0000313" key="2">
    <source>
        <dbReference type="EMBL" id="RAJ02364.1"/>
    </source>
</evidence>
<dbReference type="EMBL" id="QLLL01000006">
    <property type="protein sequence ID" value="RAJ02364.1"/>
    <property type="molecule type" value="Genomic_DNA"/>
</dbReference>
<evidence type="ECO:0000259" key="1">
    <source>
        <dbReference type="Pfam" id="PF17251"/>
    </source>
</evidence>
<dbReference type="InterPro" id="IPR053724">
    <property type="entry name" value="OMP_A26_sf"/>
</dbReference>
<dbReference type="AlphaFoldDB" id="A0A327QF14"/>
<dbReference type="Gene3D" id="2.40.128.90">
    <property type="entry name" value="OMPT-like"/>
    <property type="match status" value="1"/>
</dbReference>
<dbReference type="Pfam" id="PF17251">
    <property type="entry name" value="Pom"/>
    <property type="match status" value="1"/>
</dbReference>
<gene>
    <name evidence="2" type="ORF">LX64_03376</name>
</gene>
<proteinExistence type="predicted"/>
<dbReference type="InterPro" id="IPR035163">
    <property type="entry name" value="Pom"/>
</dbReference>
<sequence length="299" mass="34004">MRKSLLAAVLVVSLKEAQAQSAGAFFRKPRIAIDIAPQYSHQYTRWSIAGNAAGTNPNVLSELIWKDIQTAGLLSTATIHVNPSWFIRGEASWSGIISGTATDRDYGKDNRSEMLYNGFFDAGKGRVFEVKAGLGYEWHFNNDYVLQFNPDFVYQTQNLYLLPADANTPSNLRSTYNQQWKGVQLKVNFKIPLYSKFFLHPNIAYTQLRYNAVADWNMVPSFQHPISFKHQANGYQIQPGLKLQFANKVFIQLQAAWWHTGAGREWLYMANDDVHTTKLNEVYRRAFTVQVGVPIAVLQ</sequence>
<organism evidence="2 3">
    <name type="scientific">Chitinophaga skermanii</name>
    <dbReference type="NCBI Taxonomy" id="331697"/>
    <lineage>
        <taxon>Bacteria</taxon>
        <taxon>Pseudomonadati</taxon>
        <taxon>Bacteroidota</taxon>
        <taxon>Chitinophagia</taxon>
        <taxon>Chitinophagales</taxon>
        <taxon>Chitinophagaceae</taxon>
        <taxon>Chitinophaga</taxon>
    </lineage>
</organism>
<dbReference type="Proteomes" id="UP000249547">
    <property type="component" value="Unassembled WGS sequence"/>
</dbReference>
<reference evidence="2 3" key="1">
    <citation type="submission" date="2018-06" db="EMBL/GenBank/DDBJ databases">
        <title>Genomic Encyclopedia of Archaeal and Bacterial Type Strains, Phase II (KMG-II): from individual species to whole genera.</title>
        <authorList>
            <person name="Goeker M."/>
        </authorList>
    </citation>
    <scope>NUCLEOTIDE SEQUENCE [LARGE SCALE GENOMIC DNA]</scope>
    <source>
        <strain evidence="2 3">DSM 23857</strain>
    </source>
</reference>